<evidence type="ECO:0000256" key="4">
    <source>
        <dbReference type="ARBA" id="ARBA00023163"/>
    </source>
</evidence>
<dbReference type="EMBL" id="VMNI01000007">
    <property type="protein sequence ID" value="TVO77361.1"/>
    <property type="molecule type" value="Genomic_DNA"/>
</dbReference>
<dbReference type="InterPro" id="IPR036390">
    <property type="entry name" value="WH_DNA-bd_sf"/>
</dbReference>
<comment type="similarity">
    <text evidence="1">Belongs to the LysR transcriptional regulatory family.</text>
</comment>
<keyword evidence="3" id="KW-0238">DNA-binding</keyword>
<proteinExistence type="inferred from homology"/>
<evidence type="ECO:0000313" key="8">
    <source>
        <dbReference type="Proteomes" id="UP000318349"/>
    </source>
</evidence>
<comment type="caution">
    <text evidence="7">The sequence shown here is derived from an EMBL/GenBank/DDBJ whole genome shotgun (WGS) entry which is preliminary data.</text>
</comment>
<feature type="region of interest" description="Disordered" evidence="5">
    <location>
        <begin position="284"/>
        <end position="319"/>
    </location>
</feature>
<evidence type="ECO:0000256" key="5">
    <source>
        <dbReference type="SAM" id="MobiDB-lite"/>
    </source>
</evidence>
<dbReference type="PROSITE" id="PS50931">
    <property type="entry name" value="HTH_LYSR"/>
    <property type="match status" value="1"/>
</dbReference>
<accession>A0A557RVT1</accession>
<dbReference type="SUPFAM" id="SSF53850">
    <property type="entry name" value="Periplasmic binding protein-like II"/>
    <property type="match status" value="1"/>
</dbReference>
<dbReference type="GO" id="GO:0003700">
    <property type="term" value="F:DNA-binding transcription factor activity"/>
    <property type="evidence" value="ECO:0007669"/>
    <property type="project" value="InterPro"/>
</dbReference>
<reference evidence="7 8" key="1">
    <citation type="submission" date="2019-07" db="EMBL/GenBank/DDBJ databases">
        <title>The pathways for chlorine oxyanion respiration interact through the shared metabolite chlorate.</title>
        <authorList>
            <person name="Barnum T.P."/>
            <person name="Cheng Y."/>
            <person name="Hill K.A."/>
            <person name="Lucas L.N."/>
            <person name="Carlson H.K."/>
            <person name="Coates J.D."/>
        </authorList>
    </citation>
    <scope>NUCLEOTIDE SEQUENCE [LARGE SCALE GENOMIC DNA]</scope>
    <source>
        <strain evidence="7 8">SFB-1</strain>
    </source>
</reference>
<dbReference type="InterPro" id="IPR005119">
    <property type="entry name" value="LysR_subst-bd"/>
</dbReference>
<organism evidence="7 8">
    <name type="scientific">Denitromonas halophila</name>
    <dbReference type="NCBI Taxonomy" id="1629404"/>
    <lineage>
        <taxon>Bacteria</taxon>
        <taxon>Pseudomonadati</taxon>
        <taxon>Pseudomonadota</taxon>
        <taxon>Betaproteobacteria</taxon>
        <taxon>Rhodocyclales</taxon>
        <taxon>Zoogloeaceae</taxon>
        <taxon>Denitromonas</taxon>
    </lineage>
</organism>
<dbReference type="CDD" id="cd05466">
    <property type="entry name" value="PBP2_LTTR_substrate"/>
    <property type="match status" value="1"/>
</dbReference>
<evidence type="ECO:0000256" key="1">
    <source>
        <dbReference type="ARBA" id="ARBA00009437"/>
    </source>
</evidence>
<dbReference type="Pfam" id="PF03466">
    <property type="entry name" value="LysR_substrate"/>
    <property type="match status" value="1"/>
</dbReference>
<dbReference type="Gene3D" id="3.40.190.10">
    <property type="entry name" value="Periplasmic binding protein-like II"/>
    <property type="match status" value="2"/>
</dbReference>
<evidence type="ECO:0000259" key="6">
    <source>
        <dbReference type="PROSITE" id="PS50931"/>
    </source>
</evidence>
<dbReference type="PANTHER" id="PTHR30126:SF99">
    <property type="entry name" value="TRANSCRIPTIONAL REGULATOR LYSR FAMILY"/>
    <property type="match status" value="1"/>
</dbReference>
<evidence type="ECO:0000313" key="7">
    <source>
        <dbReference type="EMBL" id="TVO77361.1"/>
    </source>
</evidence>
<protein>
    <submittedName>
        <fullName evidence="7">LysR family transcriptional regulator</fullName>
    </submittedName>
</protein>
<dbReference type="InterPro" id="IPR036388">
    <property type="entry name" value="WH-like_DNA-bd_sf"/>
</dbReference>
<dbReference type="PANTHER" id="PTHR30126">
    <property type="entry name" value="HTH-TYPE TRANSCRIPTIONAL REGULATOR"/>
    <property type="match status" value="1"/>
</dbReference>
<dbReference type="GO" id="GO:0000976">
    <property type="term" value="F:transcription cis-regulatory region binding"/>
    <property type="evidence" value="ECO:0007669"/>
    <property type="project" value="TreeGrafter"/>
</dbReference>
<dbReference type="Proteomes" id="UP000318349">
    <property type="component" value="Unassembled WGS sequence"/>
</dbReference>
<name>A0A557RVT1_9RHOO</name>
<dbReference type="Pfam" id="PF00126">
    <property type="entry name" value="HTH_1"/>
    <property type="match status" value="1"/>
</dbReference>
<dbReference type="SUPFAM" id="SSF46785">
    <property type="entry name" value="Winged helix' DNA-binding domain"/>
    <property type="match status" value="1"/>
</dbReference>
<dbReference type="InterPro" id="IPR000847">
    <property type="entry name" value="LysR_HTH_N"/>
</dbReference>
<keyword evidence="4" id="KW-0804">Transcription</keyword>
<keyword evidence="2" id="KW-0805">Transcription regulation</keyword>
<feature type="compositionally biased region" description="Low complexity" evidence="5">
    <location>
        <begin position="290"/>
        <end position="313"/>
    </location>
</feature>
<gene>
    <name evidence="7" type="ORF">FHP89_08575</name>
</gene>
<evidence type="ECO:0000256" key="3">
    <source>
        <dbReference type="ARBA" id="ARBA00023125"/>
    </source>
</evidence>
<sequence>MLNPQWLRSFSTLAELGNFTRTAERLDLTQAAVSQHVQRLEAQLGPLLIRRPRQIELTPAGRALLDYCTDVGAADARLHRRLSDNDPTRGEISLITPGSIGLALYPHLLDLQQRHPGLSIRHRFAPDHDVLTAVLDNHFELGLVTLKPDDPRLTVTRFAEEPLELIAPAGVPARTWTDLDALGFINHPDGHAMASRLLTRRFPGAPGIRTLRCTGFTNQIALIPEPVALGLGFTVLPRYARQAFARPEAIQVIAGEPTVVDTLWLIHRAEWPLSARAQHAADELRSRIQAAGDNAPDPRARPAAATPGRPSAADTKRKN</sequence>
<dbReference type="AlphaFoldDB" id="A0A557RVT1"/>
<dbReference type="Gene3D" id="1.10.10.10">
    <property type="entry name" value="Winged helix-like DNA-binding domain superfamily/Winged helix DNA-binding domain"/>
    <property type="match status" value="1"/>
</dbReference>
<evidence type="ECO:0000256" key="2">
    <source>
        <dbReference type="ARBA" id="ARBA00023015"/>
    </source>
</evidence>
<feature type="domain" description="HTH lysR-type" evidence="6">
    <location>
        <begin position="2"/>
        <end position="58"/>
    </location>
</feature>
<dbReference type="PRINTS" id="PR00039">
    <property type="entry name" value="HTHLYSR"/>
</dbReference>